<feature type="transmembrane region" description="Helical" evidence="1">
    <location>
        <begin position="12"/>
        <end position="32"/>
    </location>
</feature>
<organism evidence="2">
    <name type="scientific">viral metagenome</name>
    <dbReference type="NCBI Taxonomy" id="1070528"/>
    <lineage>
        <taxon>unclassified sequences</taxon>
        <taxon>metagenomes</taxon>
        <taxon>organismal metagenomes</taxon>
    </lineage>
</organism>
<evidence type="ECO:0000256" key="1">
    <source>
        <dbReference type="SAM" id="Phobius"/>
    </source>
</evidence>
<proteinExistence type="predicted"/>
<keyword evidence="1" id="KW-1133">Transmembrane helix</keyword>
<reference evidence="2" key="1">
    <citation type="journal article" date="2020" name="Nature">
        <title>Giant virus diversity and host interactions through global metagenomics.</title>
        <authorList>
            <person name="Schulz F."/>
            <person name="Roux S."/>
            <person name="Paez-Espino D."/>
            <person name="Jungbluth S."/>
            <person name="Walsh D.A."/>
            <person name="Denef V.J."/>
            <person name="McMahon K.D."/>
            <person name="Konstantinidis K.T."/>
            <person name="Eloe-Fadrosh E.A."/>
            <person name="Kyrpides N.C."/>
            <person name="Woyke T."/>
        </authorList>
    </citation>
    <scope>NUCLEOTIDE SEQUENCE</scope>
    <source>
        <strain evidence="2">GVMAG-M-3300021375-17</strain>
    </source>
</reference>
<keyword evidence="1" id="KW-0812">Transmembrane</keyword>
<feature type="transmembrane region" description="Helical" evidence="1">
    <location>
        <begin position="69"/>
        <end position="95"/>
    </location>
</feature>
<evidence type="ECO:0000313" key="2">
    <source>
        <dbReference type="EMBL" id="QHT05224.1"/>
    </source>
</evidence>
<dbReference type="EMBL" id="MN739451">
    <property type="protein sequence ID" value="QHT05224.1"/>
    <property type="molecule type" value="Genomic_DNA"/>
</dbReference>
<dbReference type="AlphaFoldDB" id="A0A6C0CNH2"/>
<accession>A0A6C0CNH2</accession>
<feature type="transmembrane region" description="Helical" evidence="1">
    <location>
        <begin position="38"/>
        <end position="57"/>
    </location>
</feature>
<keyword evidence="1" id="KW-0472">Membrane</keyword>
<protein>
    <submittedName>
        <fullName evidence="2">Uncharacterized protein</fullName>
    </submittedName>
</protein>
<sequence>MENEMKFSHKIYFLSFAIIYLVYGLAFFGILASLPQYIYLWTFIVQIGLCLFLMFRYNPFRSSYKFDFYDANLIFGAAFLLLINVITIPVIMYYWNKFDDYIPYINHIQNIKNI</sequence>
<name>A0A6C0CNH2_9ZZZZ</name>